<keyword evidence="2" id="KW-1133">Transmembrane helix</keyword>
<protein>
    <submittedName>
        <fullName evidence="4">Thioredoxin-like protein</fullName>
    </submittedName>
</protein>
<gene>
    <name evidence="4" type="ORF">DFR75_1011135</name>
</gene>
<evidence type="ECO:0000313" key="4">
    <source>
        <dbReference type="EMBL" id="TDP42028.1"/>
    </source>
</evidence>
<name>A0A4R6PTC2_NOCIG</name>
<evidence type="ECO:0000259" key="3">
    <source>
        <dbReference type="Pfam" id="PF13462"/>
    </source>
</evidence>
<dbReference type="EMBL" id="SNXK01000001">
    <property type="protein sequence ID" value="TDP42028.1"/>
    <property type="molecule type" value="Genomic_DNA"/>
</dbReference>
<keyword evidence="2" id="KW-0472">Membrane</keyword>
<dbReference type="Pfam" id="PF13462">
    <property type="entry name" value="Thioredoxin_4"/>
    <property type="match status" value="1"/>
</dbReference>
<dbReference type="SUPFAM" id="SSF52833">
    <property type="entry name" value="Thioredoxin-like"/>
    <property type="match status" value="1"/>
</dbReference>
<feature type="compositionally biased region" description="Polar residues" evidence="1">
    <location>
        <begin position="10"/>
        <end position="21"/>
    </location>
</feature>
<keyword evidence="5" id="KW-1185">Reference proteome</keyword>
<proteinExistence type="predicted"/>
<evidence type="ECO:0000256" key="1">
    <source>
        <dbReference type="SAM" id="MobiDB-lite"/>
    </source>
</evidence>
<dbReference type="InterPro" id="IPR036249">
    <property type="entry name" value="Thioredoxin-like_sf"/>
</dbReference>
<reference evidence="4 5" key="1">
    <citation type="submission" date="2019-03" db="EMBL/GenBank/DDBJ databases">
        <title>Genomic Encyclopedia of Type Strains, Phase IV (KMG-IV): sequencing the most valuable type-strain genomes for metagenomic binning, comparative biology and taxonomic classification.</title>
        <authorList>
            <person name="Goeker M."/>
        </authorList>
    </citation>
    <scope>NUCLEOTIDE SEQUENCE [LARGE SCALE GENOMIC DNA]</scope>
    <source>
        <strain evidence="4 5">DSM 44496</strain>
    </source>
</reference>
<evidence type="ECO:0000313" key="5">
    <source>
        <dbReference type="Proteomes" id="UP000295087"/>
    </source>
</evidence>
<sequence length="260" mass="27326">MPGRRADIGSRQSGRVSTAGSSHKPRPVSSNTTYALGAVALVVIGLIVFAVYKWSAEPPSVRNDGYGAVREAAVQVTTTPEGVIRLGRPDAAKTIDIFEDPLCPACGVMETSYGQELAQKIDEGKLAVNYHLVAFLDDQSKSKDYSTRAIAANLCVAQTGSGPTYGKFHKALFVDRQPEEGAEDLSNPALAALATESGAPESVAACITHATQRDAAAAAAKSALADLDARTGNKSATPTIYDGTTTVDWRDENWVTTLAP</sequence>
<dbReference type="AlphaFoldDB" id="A0A4R6PTC2"/>
<dbReference type="Gene3D" id="3.40.30.10">
    <property type="entry name" value="Glutaredoxin"/>
    <property type="match status" value="1"/>
</dbReference>
<organism evidence="4 5">
    <name type="scientific">Nocardia ignorata</name>
    <dbReference type="NCBI Taxonomy" id="145285"/>
    <lineage>
        <taxon>Bacteria</taxon>
        <taxon>Bacillati</taxon>
        <taxon>Actinomycetota</taxon>
        <taxon>Actinomycetes</taxon>
        <taxon>Mycobacteriales</taxon>
        <taxon>Nocardiaceae</taxon>
        <taxon>Nocardia</taxon>
    </lineage>
</organism>
<keyword evidence="2" id="KW-0812">Transmembrane</keyword>
<evidence type="ECO:0000256" key="2">
    <source>
        <dbReference type="SAM" id="Phobius"/>
    </source>
</evidence>
<feature type="region of interest" description="Disordered" evidence="1">
    <location>
        <begin position="1"/>
        <end position="28"/>
    </location>
</feature>
<dbReference type="InterPro" id="IPR012336">
    <property type="entry name" value="Thioredoxin-like_fold"/>
</dbReference>
<dbReference type="CDD" id="cd02972">
    <property type="entry name" value="DsbA_family"/>
    <property type="match status" value="1"/>
</dbReference>
<feature type="domain" description="Thioredoxin-like fold" evidence="3">
    <location>
        <begin position="84"/>
        <end position="248"/>
    </location>
</feature>
<feature type="transmembrane region" description="Helical" evidence="2">
    <location>
        <begin position="34"/>
        <end position="52"/>
    </location>
</feature>
<comment type="caution">
    <text evidence="4">The sequence shown here is derived from an EMBL/GenBank/DDBJ whole genome shotgun (WGS) entry which is preliminary data.</text>
</comment>
<accession>A0A4R6PTC2</accession>
<dbReference type="Proteomes" id="UP000295087">
    <property type="component" value="Unassembled WGS sequence"/>
</dbReference>